<evidence type="ECO:0008006" key="4">
    <source>
        <dbReference type="Google" id="ProtNLM"/>
    </source>
</evidence>
<protein>
    <recommendedName>
        <fullName evidence="4">PAS domain-containing protein</fullName>
    </recommendedName>
</protein>
<dbReference type="EMBL" id="PFHV01000038">
    <property type="protein sequence ID" value="PIX03222.1"/>
    <property type="molecule type" value="Genomic_DNA"/>
</dbReference>
<name>A0A2M7IYJ1_9BACT</name>
<feature type="non-terminal residue" evidence="2">
    <location>
        <position position="143"/>
    </location>
</feature>
<keyword evidence="1" id="KW-0175">Coiled coil</keyword>
<comment type="caution">
    <text evidence="2">The sequence shown here is derived from an EMBL/GenBank/DDBJ whole genome shotgun (WGS) entry which is preliminary data.</text>
</comment>
<reference evidence="3" key="1">
    <citation type="submission" date="2017-09" db="EMBL/GenBank/DDBJ databases">
        <title>Depth-based differentiation of microbial function through sediment-hosted aquifers and enrichment of novel symbionts in the deep terrestrial subsurface.</title>
        <authorList>
            <person name="Probst A.J."/>
            <person name="Ladd B."/>
            <person name="Jarett J.K."/>
            <person name="Geller-Mcgrath D.E."/>
            <person name="Sieber C.M.K."/>
            <person name="Emerson J.B."/>
            <person name="Anantharaman K."/>
            <person name="Thomas B.C."/>
            <person name="Malmstrom R."/>
            <person name="Stieglmeier M."/>
            <person name="Klingl A."/>
            <person name="Woyke T."/>
            <person name="Ryan C.M."/>
            <person name="Banfield J.F."/>
        </authorList>
    </citation>
    <scope>NUCLEOTIDE SEQUENCE [LARGE SCALE GENOMIC DNA]</scope>
</reference>
<dbReference type="Proteomes" id="UP000230505">
    <property type="component" value="Unassembled WGS sequence"/>
</dbReference>
<evidence type="ECO:0000313" key="2">
    <source>
        <dbReference type="EMBL" id="PIX03222.1"/>
    </source>
</evidence>
<accession>A0A2M7IYJ1</accession>
<organism evidence="2 3">
    <name type="scientific">bacterium (Candidatus Gribaldobacteria) CG_4_8_14_3_um_filter_42_11</name>
    <dbReference type="NCBI Taxonomy" id="2014267"/>
    <lineage>
        <taxon>Bacteria</taxon>
        <taxon>Candidatus Gribaldobacteria</taxon>
    </lineage>
</organism>
<evidence type="ECO:0000256" key="1">
    <source>
        <dbReference type="SAM" id="Coils"/>
    </source>
</evidence>
<dbReference type="AlphaFoldDB" id="A0A2M7IYJ1"/>
<gene>
    <name evidence="2" type="ORF">COZ78_01440</name>
</gene>
<proteinExistence type="predicted"/>
<feature type="coiled-coil region" evidence="1">
    <location>
        <begin position="60"/>
        <end position="108"/>
    </location>
</feature>
<sequence>MKNQNFSATNNQEFEEVAKTLIRRDFELNRIKEKQESDLVELDRIAKMLVRRDLEISRLQEQREAELREIEANASDLEETKAALMNILNDVEEERKKAEAERDKTLIIIKNFADGLLLIELGTIVLFNPKASEFFALAEGEAV</sequence>
<evidence type="ECO:0000313" key="3">
    <source>
        <dbReference type="Proteomes" id="UP000230505"/>
    </source>
</evidence>